<protein>
    <submittedName>
        <fullName evidence="2">Uncharacterized protein</fullName>
    </submittedName>
</protein>
<evidence type="ECO:0000256" key="1">
    <source>
        <dbReference type="SAM" id="Phobius"/>
    </source>
</evidence>
<reference evidence="2" key="1">
    <citation type="journal article" date="2008" name="BMC Genomics">
        <title>A conifer genomics resource of 200,000 spruce (Picea spp.) ESTs and 6,464 high-quality, sequence-finished full-length cDNAs for Sitka spruce (Picea sitchensis).</title>
        <authorList>
            <person name="Ralph S.G."/>
            <person name="Chun H.J."/>
            <person name="Kolosova N."/>
            <person name="Cooper D."/>
            <person name="Oddy C."/>
            <person name="Ritland C.E."/>
            <person name="Kirkpatrick R."/>
            <person name="Moore R."/>
            <person name="Barber S."/>
            <person name="Holt R.A."/>
            <person name="Jones S.J."/>
            <person name="Marra M.A."/>
            <person name="Douglas C.J."/>
            <person name="Ritland K."/>
            <person name="Bohlmann J."/>
        </authorList>
    </citation>
    <scope>NUCLEOTIDE SEQUENCE</scope>
    <source>
        <tissue evidence="2">Green portion of the leader tissue</tissue>
    </source>
</reference>
<sequence>MFTKFYYRKRRLLLQMVGEVYPGMGSLFLLLYTI</sequence>
<dbReference type="EMBL" id="EF086394">
    <property type="protein sequence ID" value="ABK25660.1"/>
    <property type="molecule type" value="mRNA"/>
</dbReference>
<evidence type="ECO:0000313" key="2">
    <source>
        <dbReference type="EMBL" id="ABK25660.1"/>
    </source>
</evidence>
<feature type="transmembrane region" description="Helical" evidence="1">
    <location>
        <begin position="12"/>
        <end position="32"/>
    </location>
</feature>
<proteinExistence type="evidence at transcript level"/>
<dbReference type="AlphaFoldDB" id="A9NYE9"/>
<keyword evidence="1" id="KW-0812">Transmembrane</keyword>
<accession>A9NYE9</accession>
<keyword evidence="1" id="KW-1133">Transmembrane helix</keyword>
<organism evidence="2">
    <name type="scientific">Picea sitchensis</name>
    <name type="common">Sitka spruce</name>
    <name type="synonym">Pinus sitchensis</name>
    <dbReference type="NCBI Taxonomy" id="3332"/>
    <lineage>
        <taxon>Eukaryota</taxon>
        <taxon>Viridiplantae</taxon>
        <taxon>Streptophyta</taxon>
        <taxon>Embryophyta</taxon>
        <taxon>Tracheophyta</taxon>
        <taxon>Spermatophyta</taxon>
        <taxon>Pinopsida</taxon>
        <taxon>Pinidae</taxon>
        <taxon>Conifers I</taxon>
        <taxon>Pinales</taxon>
        <taxon>Pinaceae</taxon>
        <taxon>Picea</taxon>
    </lineage>
</organism>
<name>A9NYE9_PICSI</name>
<keyword evidence="1" id="KW-0472">Membrane</keyword>